<accession>A0A0E9PN06</accession>
<feature type="compositionally biased region" description="Polar residues" evidence="1">
    <location>
        <begin position="1"/>
        <end position="24"/>
    </location>
</feature>
<organism evidence="2">
    <name type="scientific">Anguilla anguilla</name>
    <name type="common">European freshwater eel</name>
    <name type="synonym">Muraena anguilla</name>
    <dbReference type="NCBI Taxonomy" id="7936"/>
    <lineage>
        <taxon>Eukaryota</taxon>
        <taxon>Metazoa</taxon>
        <taxon>Chordata</taxon>
        <taxon>Craniata</taxon>
        <taxon>Vertebrata</taxon>
        <taxon>Euteleostomi</taxon>
        <taxon>Actinopterygii</taxon>
        <taxon>Neopterygii</taxon>
        <taxon>Teleostei</taxon>
        <taxon>Anguilliformes</taxon>
        <taxon>Anguillidae</taxon>
        <taxon>Anguilla</taxon>
    </lineage>
</organism>
<proteinExistence type="predicted"/>
<dbReference type="AlphaFoldDB" id="A0A0E9PN06"/>
<dbReference type="EMBL" id="GBXM01102703">
    <property type="protein sequence ID" value="JAH05874.1"/>
    <property type="molecule type" value="Transcribed_RNA"/>
</dbReference>
<protein>
    <submittedName>
        <fullName evidence="2">Uncharacterized protein</fullName>
    </submittedName>
</protein>
<feature type="compositionally biased region" description="Low complexity" evidence="1">
    <location>
        <begin position="25"/>
        <end position="36"/>
    </location>
</feature>
<evidence type="ECO:0000256" key="1">
    <source>
        <dbReference type="SAM" id="MobiDB-lite"/>
    </source>
</evidence>
<feature type="region of interest" description="Disordered" evidence="1">
    <location>
        <begin position="1"/>
        <end position="36"/>
    </location>
</feature>
<name>A0A0E9PN06_ANGAN</name>
<reference evidence="2" key="2">
    <citation type="journal article" date="2015" name="Fish Shellfish Immunol.">
        <title>Early steps in the European eel (Anguilla anguilla)-Vibrio vulnificus interaction in the gills: Role of the RtxA13 toxin.</title>
        <authorList>
            <person name="Callol A."/>
            <person name="Pajuelo D."/>
            <person name="Ebbesson L."/>
            <person name="Teles M."/>
            <person name="MacKenzie S."/>
            <person name="Amaro C."/>
        </authorList>
    </citation>
    <scope>NUCLEOTIDE SEQUENCE</scope>
</reference>
<sequence length="36" mass="4160">MYTWISQHTNNPSESLNMIFSRSDNQNTQTNTPNST</sequence>
<reference evidence="2" key="1">
    <citation type="submission" date="2014-11" db="EMBL/GenBank/DDBJ databases">
        <authorList>
            <person name="Amaro Gonzalez C."/>
        </authorList>
    </citation>
    <scope>NUCLEOTIDE SEQUENCE</scope>
</reference>
<evidence type="ECO:0000313" key="2">
    <source>
        <dbReference type="EMBL" id="JAH05874.1"/>
    </source>
</evidence>